<name>A0ABN0YNR3_9ACTN</name>
<dbReference type="Proteomes" id="UP001500879">
    <property type="component" value="Unassembled WGS sequence"/>
</dbReference>
<dbReference type="EMBL" id="BAAABX010000025">
    <property type="protein sequence ID" value="GAA0402941.1"/>
    <property type="molecule type" value="Genomic_DNA"/>
</dbReference>
<proteinExistence type="predicted"/>
<reference evidence="1 2" key="1">
    <citation type="journal article" date="2019" name="Int. J. Syst. Evol. Microbiol.">
        <title>The Global Catalogue of Microorganisms (GCM) 10K type strain sequencing project: providing services to taxonomists for standard genome sequencing and annotation.</title>
        <authorList>
            <consortium name="The Broad Institute Genomics Platform"/>
            <consortium name="The Broad Institute Genome Sequencing Center for Infectious Disease"/>
            <person name="Wu L."/>
            <person name="Ma J."/>
        </authorList>
    </citation>
    <scope>NUCLEOTIDE SEQUENCE [LARGE SCALE GENOMIC DNA]</scope>
    <source>
        <strain evidence="1 2">JCM 4788</strain>
    </source>
</reference>
<gene>
    <name evidence="1" type="ORF">GCM10010357_24950</name>
</gene>
<keyword evidence="2" id="KW-1185">Reference proteome</keyword>
<comment type="caution">
    <text evidence="1">The sequence shown here is derived from an EMBL/GenBank/DDBJ whole genome shotgun (WGS) entry which is preliminary data.</text>
</comment>
<evidence type="ECO:0000313" key="1">
    <source>
        <dbReference type="EMBL" id="GAA0402941.1"/>
    </source>
</evidence>
<sequence length="51" mass="5421">MRQAADELLLVLVEELDEAVLEAGAVEDDDVVAAAGFAGLLLDEVPRLSLR</sequence>
<accession>A0ABN0YNR3</accession>
<protein>
    <recommendedName>
        <fullName evidence="3">Acyl carrier protein</fullName>
    </recommendedName>
</protein>
<evidence type="ECO:0000313" key="2">
    <source>
        <dbReference type="Proteomes" id="UP001500879"/>
    </source>
</evidence>
<organism evidence="1 2">
    <name type="scientific">Streptomyces luteireticuli</name>
    <dbReference type="NCBI Taxonomy" id="173858"/>
    <lineage>
        <taxon>Bacteria</taxon>
        <taxon>Bacillati</taxon>
        <taxon>Actinomycetota</taxon>
        <taxon>Actinomycetes</taxon>
        <taxon>Kitasatosporales</taxon>
        <taxon>Streptomycetaceae</taxon>
        <taxon>Streptomyces</taxon>
    </lineage>
</organism>
<evidence type="ECO:0008006" key="3">
    <source>
        <dbReference type="Google" id="ProtNLM"/>
    </source>
</evidence>